<gene>
    <name evidence="1" type="ORF">N44_04100</name>
</gene>
<name>A0A0A1VZR8_MICAE</name>
<evidence type="ECO:0000313" key="2">
    <source>
        <dbReference type="Proteomes" id="UP000030321"/>
    </source>
</evidence>
<accession>A0A0A1VZR8</accession>
<sequence>MLSRAVAGGEGIINYELGIMNWEVARINKSNLLTADY</sequence>
<dbReference type="AlphaFoldDB" id="A0A0A1VZR8"/>
<dbReference type="EMBL" id="BBPA01000070">
    <property type="protein sequence ID" value="GAL95245.1"/>
    <property type="molecule type" value="Genomic_DNA"/>
</dbReference>
<organism evidence="1 2">
    <name type="scientific">Microcystis aeruginosa NIES-44</name>
    <dbReference type="NCBI Taxonomy" id="449439"/>
    <lineage>
        <taxon>Bacteria</taxon>
        <taxon>Bacillati</taxon>
        <taxon>Cyanobacteriota</taxon>
        <taxon>Cyanophyceae</taxon>
        <taxon>Oscillatoriophycideae</taxon>
        <taxon>Chroococcales</taxon>
        <taxon>Microcystaceae</taxon>
        <taxon>Microcystis</taxon>
    </lineage>
</organism>
<dbReference type="Proteomes" id="UP000030321">
    <property type="component" value="Unassembled WGS sequence"/>
</dbReference>
<protein>
    <submittedName>
        <fullName evidence="1">Uncharacterized protein</fullName>
    </submittedName>
</protein>
<comment type="caution">
    <text evidence="1">The sequence shown here is derived from an EMBL/GenBank/DDBJ whole genome shotgun (WGS) entry which is preliminary data.</text>
</comment>
<evidence type="ECO:0000313" key="1">
    <source>
        <dbReference type="EMBL" id="GAL95245.1"/>
    </source>
</evidence>
<reference evidence="2" key="1">
    <citation type="journal article" date="2015" name="Genome">
        <title>Whole Genome Sequence of the Non-Microcystin-Producing Microcystis aeruginosa Strain NIES-44.</title>
        <authorList>
            <person name="Okano K."/>
            <person name="Miyata N."/>
            <person name="Ozaki Y."/>
        </authorList>
    </citation>
    <scope>NUCLEOTIDE SEQUENCE [LARGE SCALE GENOMIC DNA]</scope>
    <source>
        <strain evidence="2">NIES-44</strain>
    </source>
</reference>
<proteinExistence type="predicted"/>